<dbReference type="SUPFAM" id="SSF101898">
    <property type="entry name" value="NHL repeat"/>
    <property type="match status" value="1"/>
</dbReference>
<protein>
    <recommendedName>
        <fullName evidence="4">NHL repeat protein</fullName>
    </recommendedName>
</protein>
<name>A0ABP8NAE2_9BACT</name>
<dbReference type="InterPro" id="IPR001258">
    <property type="entry name" value="NHL_repeat"/>
</dbReference>
<evidence type="ECO:0008006" key="4">
    <source>
        <dbReference type="Google" id="ProtNLM"/>
    </source>
</evidence>
<dbReference type="Gene3D" id="2.120.10.30">
    <property type="entry name" value="TolB, C-terminal domain"/>
    <property type="match status" value="3"/>
</dbReference>
<dbReference type="PANTHER" id="PTHR46388:SF2">
    <property type="entry name" value="NHL REPEAT-CONTAINING PROTEIN 2"/>
    <property type="match status" value="1"/>
</dbReference>
<organism evidence="2 3">
    <name type="scientific">Novipirellula rosea</name>
    <dbReference type="NCBI Taxonomy" id="1031540"/>
    <lineage>
        <taxon>Bacteria</taxon>
        <taxon>Pseudomonadati</taxon>
        <taxon>Planctomycetota</taxon>
        <taxon>Planctomycetia</taxon>
        <taxon>Pirellulales</taxon>
        <taxon>Pirellulaceae</taxon>
        <taxon>Novipirellula</taxon>
    </lineage>
</organism>
<dbReference type="InterPro" id="IPR011042">
    <property type="entry name" value="6-blade_b-propeller_TolB-like"/>
</dbReference>
<comment type="caution">
    <text evidence="2">The sequence shown here is derived from an EMBL/GenBank/DDBJ whole genome shotgun (WGS) entry which is preliminary data.</text>
</comment>
<sequence>MCQHRTVPIHTAPIRTTPVTTTTILKDLHPMHHLLIHPIAWRLSPLAAVLLTAVFLPASPVRAEQVTVLIGDPTPAPQSLTTDKLNIPFGVEFDPQGKMVIAEYIGGRVFRVDDQGQLERIAGTGKKGYQGDGGPATDATFDAIHNLAILPSGDVLLSDHLNHVVRRIDATNGKISTFAGTGQKGFYGDGGPAAEAQMNVVMAVALTPDKSRLLIADLGNHRIRAIDIESGQITTLAGNGQRGVPEDGQQATAAPLVDPRAAAMDEAGNLYIVERNGNALRVVRPSGVIETVAGTGKPGDADGPALEAQFKEPKYLAIAPDGNVFIADDMNHTIRKYDPVAKTLTTVLGKGEFKLQRPHGVTVRGDWLYVVDSYHHRVLRMPLP</sequence>
<keyword evidence="1" id="KW-0677">Repeat</keyword>
<dbReference type="EMBL" id="BAABGA010000064">
    <property type="protein sequence ID" value="GAA4462551.1"/>
    <property type="molecule type" value="Genomic_DNA"/>
</dbReference>
<dbReference type="Pfam" id="PF01436">
    <property type="entry name" value="NHL"/>
    <property type="match status" value="1"/>
</dbReference>
<reference evidence="3" key="1">
    <citation type="journal article" date="2019" name="Int. J. Syst. Evol. Microbiol.">
        <title>The Global Catalogue of Microorganisms (GCM) 10K type strain sequencing project: providing services to taxonomists for standard genome sequencing and annotation.</title>
        <authorList>
            <consortium name="The Broad Institute Genomics Platform"/>
            <consortium name="The Broad Institute Genome Sequencing Center for Infectious Disease"/>
            <person name="Wu L."/>
            <person name="Ma J."/>
        </authorList>
    </citation>
    <scope>NUCLEOTIDE SEQUENCE [LARGE SCALE GENOMIC DNA]</scope>
    <source>
        <strain evidence="3">JCM 17759</strain>
    </source>
</reference>
<evidence type="ECO:0000313" key="3">
    <source>
        <dbReference type="Proteomes" id="UP001500840"/>
    </source>
</evidence>
<dbReference type="PANTHER" id="PTHR46388">
    <property type="entry name" value="NHL REPEAT-CONTAINING PROTEIN 2"/>
    <property type="match status" value="1"/>
</dbReference>
<proteinExistence type="predicted"/>
<gene>
    <name evidence="2" type="ORF">GCM10023156_46480</name>
</gene>
<keyword evidence="3" id="KW-1185">Reference proteome</keyword>
<evidence type="ECO:0000313" key="2">
    <source>
        <dbReference type="EMBL" id="GAA4462551.1"/>
    </source>
</evidence>
<accession>A0ABP8NAE2</accession>
<dbReference type="Proteomes" id="UP001500840">
    <property type="component" value="Unassembled WGS sequence"/>
</dbReference>
<evidence type="ECO:0000256" key="1">
    <source>
        <dbReference type="ARBA" id="ARBA00022737"/>
    </source>
</evidence>